<dbReference type="PANTHER" id="PTHR30546:SF23">
    <property type="entry name" value="FLAVOPROTEIN-LIKE PROTEIN YCP4-RELATED"/>
    <property type="match status" value="1"/>
</dbReference>
<dbReference type="EMBL" id="AMZY02000006">
    <property type="protein sequence ID" value="EMS34358.1"/>
    <property type="molecule type" value="Genomic_DNA"/>
</dbReference>
<dbReference type="GO" id="GO:0003955">
    <property type="term" value="F:NAD(P)H dehydrogenase (quinone) activity"/>
    <property type="evidence" value="ECO:0007669"/>
    <property type="project" value="TreeGrafter"/>
</dbReference>
<dbReference type="Gene3D" id="3.40.50.360">
    <property type="match status" value="1"/>
</dbReference>
<dbReference type="InParanoid" id="M7XIK1"/>
<evidence type="ECO:0000256" key="1">
    <source>
        <dbReference type="ARBA" id="ARBA00001917"/>
    </source>
</evidence>
<evidence type="ECO:0000259" key="2">
    <source>
        <dbReference type="PROSITE" id="PS50902"/>
    </source>
</evidence>
<protein>
    <submittedName>
        <fullName evidence="3">Multimeric flavodoxin WrbA</fullName>
    </submittedName>
</protein>
<dbReference type="AlphaFoldDB" id="M7XIK1"/>
<dbReference type="GO" id="GO:0009055">
    <property type="term" value="F:electron transfer activity"/>
    <property type="evidence" value="ECO:0007669"/>
    <property type="project" value="InterPro"/>
</dbReference>
<proteinExistence type="predicted"/>
<dbReference type="InterPro" id="IPR008254">
    <property type="entry name" value="Flavodoxin/NO_synth"/>
</dbReference>
<dbReference type="PROSITE" id="PS00201">
    <property type="entry name" value="FLAVODOXIN"/>
    <property type="match status" value="1"/>
</dbReference>
<organism evidence="3 4">
    <name type="scientific">Mariniradius saccharolyticus AK6</name>
    <dbReference type="NCBI Taxonomy" id="1239962"/>
    <lineage>
        <taxon>Bacteria</taxon>
        <taxon>Pseudomonadati</taxon>
        <taxon>Bacteroidota</taxon>
        <taxon>Cytophagia</taxon>
        <taxon>Cytophagales</taxon>
        <taxon>Cyclobacteriaceae</taxon>
        <taxon>Mariniradius</taxon>
    </lineage>
</organism>
<feature type="domain" description="Flavodoxin-like" evidence="2">
    <location>
        <begin position="3"/>
        <end position="176"/>
    </location>
</feature>
<dbReference type="PANTHER" id="PTHR30546">
    <property type="entry name" value="FLAVODOXIN-RELATED PROTEIN WRBA-RELATED"/>
    <property type="match status" value="1"/>
</dbReference>
<evidence type="ECO:0000313" key="3">
    <source>
        <dbReference type="EMBL" id="EMS34358.1"/>
    </source>
</evidence>
<dbReference type="Pfam" id="PF03358">
    <property type="entry name" value="FMN_red"/>
    <property type="match status" value="1"/>
</dbReference>
<keyword evidence="4" id="KW-1185">Reference proteome</keyword>
<name>M7XIK1_9BACT</name>
<reference evidence="3" key="1">
    <citation type="submission" date="2013-01" db="EMBL/GenBank/DDBJ databases">
        <title>Genome assembly of Mariniradius saccharolyticus AK6.</title>
        <authorList>
            <person name="Vaidya B."/>
            <person name="Khatri I."/>
            <person name="Tanuku N.R.S."/>
            <person name="Subramanian S."/>
            <person name="Pinnaka A."/>
        </authorList>
    </citation>
    <scope>NUCLEOTIDE SEQUENCE [LARGE SCALE GENOMIC DNA]</scope>
    <source>
        <strain evidence="3">AK6</strain>
    </source>
</reference>
<dbReference type="InterPro" id="IPR005025">
    <property type="entry name" value="FMN_Rdtase-like_dom"/>
</dbReference>
<dbReference type="RefSeq" id="WP_008624706.1">
    <property type="nucleotide sequence ID" value="NZ_AMZY02000006.1"/>
</dbReference>
<dbReference type="Proteomes" id="UP000010953">
    <property type="component" value="Unassembled WGS sequence"/>
</dbReference>
<dbReference type="GO" id="GO:0016020">
    <property type="term" value="C:membrane"/>
    <property type="evidence" value="ECO:0007669"/>
    <property type="project" value="TreeGrafter"/>
</dbReference>
<dbReference type="InterPro" id="IPR001226">
    <property type="entry name" value="Flavodoxin_CS"/>
</dbReference>
<dbReference type="SUPFAM" id="SSF52218">
    <property type="entry name" value="Flavoproteins"/>
    <property type="match status" value="1"/>
</dbReference>
<dbReference type="OrthoDB" id="9806350at2"/>
<dbReference type="PROSITE" id="PS50902">
    <property type="entry name" value="FLAVODOXIN_LIKE"/>
    <property type="match status" value="1"/>
</dbReference>
<dbReference type="GO" id="GO:0010181">
    <property type="term" value="F:FMN binding"/>
    <property type="evidence" value="ECO:0007669"/>
    <property type="project" value="InterPro"/>
</dbReference>
<dbReference type="STRING" id="1239962.C943_03577"/>
<accession>M7XIK1</accession>
<dbReference type="eggNOG" id="COG0655">
    <property type="taxonomic scope" value="Bacteria"/>
</dbReference>
<comment type="caution">
    <text evidence="3">The sequence shown here is derived from an EMBL/GenBank/DDBJ whole genome shotgun (WGS) entry which is preliminary data.</text>
</comment>
<dbReference type="FunCoup" id="M7XIK1">
    <property type="interactions" value="151"/>
</dbReference>
<gene>
    <name evidence="3" type="ORF">C943_03577</name>
</gene>
<comment type="cofactor">
    <cofactor evidence="1">
        <name>FMN</name>
        <dbReference type="ChEBI" id="CHEBI:58210"/>
    </cofactor>
</comment>
<sequence length="201" mass="22250">MKVAIIYHSGFGHTKIVAERIAEGARKKLNDVILLDSKMAIQQPKLLLESDTLVFGSPTYFGNVSAEFKLFMESTGGAWANQLWKDKLAAGFTNSSSTNGDKLNTLTSLSIFAAQHGMLWIPLGIMPKYDSAGKQLPEPNGMASYLGLMTLSSNSHEEFFEPEDLHTAELFGQRIAELTRQLKSKSKDYTEKKNLLTTKTI</sequence>
<evidence type="ECO:0000313" key="4">
    <source>
        <dbReference type="Proteomes" id="UP000010953"/>
    </source>
</evidence>
<dbReference type="InterPro" id="IPR029039">
    <property type="entry name" value="Flavoprotein-like_sf"/>
</dbReference>